<reference evidence="9" key="1">
    <citation type="submission" date="2022-08" db="EMBL/GenBank/DDBJ databases">
        <title>Genome Sequence of the sulphate-reducing bacterium, Pseudodesulfovibrio portus JCM14722.</title>
        <authorList>
            <person name="Kondo R."/>
            <person name="Kataoka T."/>
        </authorList>
    </citation>
    <scope>NUCLEOTIDE SEQUENCE</scope>
    <source>
        <strain evidence="9">JCM 14722</strain>
    </source>
</reference>
<dbReference type="PROSITE" id="PS50112">
    <property type="entry name" value="PAS"/>
    <property type="match status" value="1"/>
</dbReference>
<dbReference type="Pfam" id="PF25601">
    <property type="entry name" value="AAA_lid_14"/>
    <property type="match status" value="1"/>
</dbReference>
<dbReference type="PANTHER" id="PTHR32071:SF113">
    <property type="entry name" value="ALGINATE BIOSYNTHESIS TRANSCRIPTIONAL REGULATORY PROTEIN ALGB"/>
    <property type="match status" value="1"/>
</dbReference>
<dbReference type="Pfam" id="PF02954">
    <property type="entry name" value="HTH_8"/>
    <property type="match status" value="1"/>
</dbReference>
<keyword evidence="3" id="KW-0805">Transcription regulation</keyword>
<evidence type="ECO:0000256" key="2">
    <source>
        <dbReference type="ARBA" id="ARBA00022840"/>
    </source>
</evidence>
<dbReference type="NCBIfam" id="TIGR00229">
    <property type="entry name" value="sensory_box"/>
    <property type="match status" value="1"/>
</dbReference>
<dbReference type="InterPro" id="IPR035965">
    <property type="entry name" value="PAS-like_dom_sf"/>
</dbReference>
<dbReference type="SUPFAM" id="SSF46689">
    <property type="entry name" value="Homeodomain-like"/>
    <property type="match status" value="1"/>
</dbReference>
<dbReference type="Proteomes" id="UP001061361">
    <property type="component" value="Chromosome"/>
</dbReference>
<evidence type="ECO:0000256" key="4">
    <source>
        <dbReference type="ARBA" id="ARBA00023125"/>
    </source>
</evidence>
<keyword evidence="5" id="KW-0804">Transcription</keyword>
<dbReference type="RefSeq" id="WP_264982425.1">
    <property type="nucleotide sequence ID" value="NZ_AP026708.1"/>
</dbReference>
<dbReference type="InterPro" id="IPR025944">
    <property type="entry name" value="Sigma_54_int_dom_CS"/>
</dbReference>
<dbReference type="Pfam" id="PF00158">
    <property type="entry name" value="Sigma54_activat"/>
    <property type="match status" value="1"/>
</dbReference>
<dbReference type="CDD" id="cd00009">
    <property type="entry name" value="AAA"/>
    <property type="match status" value="1"/>
</dbReference>
<name>A0ABN6RZT4_9BACT</name>
<organism evidence="9 10">
    <name type="scientific">Pseudodesulfovibrio portus</name>
    <dbReference type="NCBI Taxonomy" id="231439"/>
    <lineage>
        <taxon>Bacteria</taxon>
        <taxon>Pseudomonadati</taxon>
        <taxon>Thermodesulfobacteriota</taxon>
        <taxon>Desulfovibrionia</taxon>
        <taxon>Desulfovibrionales</taxon>
        <taxon>Desulfovibrionaceae</taxon>
    </lineage>
</organism>
<dbReference type="PROSITE" id="PS00688">
    <property type="entry name" value="SIGMA54_INTERACT_3"/>
    <property type="match status" value="1"/>
</dbReference>
<dbReference type="PRINTS" id="PR01590">
    <property type="entry name" value="HTHFIS"/>
</dbReference>
<dbReference type="InterPro" id="IPR002078">
    <property type="entry name" value="Sigma_54_int"/>
</dbReference>
<dbReference type="InterPro" id="IPR000014">
    <property type="entry name" value="PAS"/>
</dbReference>
<dbReference type="PANTHER" id="PTHR32071">
    <property type="entry name" value="TRANSCRIPTIONAL REGULATORY PROTEIN"/>
    <property type="match status" value="1"/>
</dbReference>
<protein>
    <submittedName>
        <fullName evidence="9">Fis family transcriptional regulator</fullName>
    </submittedName>
</protein>
<dbReference type="EMBL" id="AP026708">
    <property type="protein sequence ID" value="BDQ35528.1"/>
    <property type="molecule type" value="Genomic_DNA"/>
</dbReference>
<sequence>MVHKKPSSAHYRAILESISDGVFTVDGEWRITSFNRAAEEITGIPRREALGKRCSEVFRSTMCTDQCCLRETKRTGKPLVGRTGYIIDAQGNRIPISLSTAVLRDADGTVIGGAETFRDLSEVEALRSELDGRFRVGELVSRSPLMQRLFSTLEPVAASSSTVLILGETGTGKELIARTIHELSSRRDGPFVAVNCGALPETLLESELFGYKAGAFTGATRNKPGRFALAAGGTLFLDEIGNISQAMQVRLLRVLQEQVYDPLGSVTPEKADVRIVTATHSDLTDMVRQGAFREDFYYRINIARVELPPLRQRKEDIPLLCMDFIQHFNALQGKQVEGLSSETLSLLMLHSWPGNVRELRNVIERAFIVCHQGSILPSHLPPDFPGPEGLDGPSPEDSLPEAVNRLEKQLILNAIIRCGGNRLAAAKELGIHKSTLFRKIRQLSIKPPVRDGRSSPDREQAE</sequence>
<dbReference type="PROSITE" id="PS00676">
    <property type="entry name" value="SIGMA54_INTERACT_2"/>
    <property type="match status" value="1"/>
</dbReference>
<dbReference type="Gene3D" id="3.30.450.20">
    <property type="entry name" value="PAS domain"/>
    <property type="match status" value="1"/>
</dbReference>
<dbReference type="CDD" id="cd00130">
    <property type="entry name" value="PAS"/>
    <property type="match status" value="1"/>
</dbReference>
<evidence type="ECO:0000313" key="9">
    <source>
        <dbReference type="EMBL" id="BDQ35528.1"/>
    </source>
</evidence>
<feature type="domain" description="PAS" evidence="8">
    <location>
        <begin position="7"/>
        <end position="52"/>
    </location>
</feature>
<evidence type="ECO:0000256" key="1">
    <source>
        <dbReference type="ARBA" id="ARBA00022741"/>
    </source>
</evidence>
<feature type="domain" description="Sigma-54 factor interaction" evidence="7">
    <location>
        <begin position="139"/>
        <end position="368"/>
    </location>
</feature>
<dbReference type="PROSITE" id="PS00675">
    <property type="entry name" value="SIGMA54_INTERACT_1"/>
    <property type="match status" value="1"/>
</dbReference>
<dbReference type="SUPFAM" id="SSF52540">
    <property type="entry name" value="P-loop containing nucleoside triphosphate hydrolases"/>
    <property type="match status" value="1"/>
</dbReference>
<evidence type="ECO:0000256" key="6">
    <source>
        <dbReference type="SAM" id="MobiDB-lite"/>
    </source>
</evidence>
<dbReference type="Pfam" id="PF13426">
    <property type="entry name" value="PAS_9"/>
    <property type="match status" value="1"/>
</dbReference>
<accession>A0ABN6RZT4</accession>
<dbReference type="InterPro" id="IPR058031">
    <property type="entry name" value="AAA_lid_NorR"/>
</dbReference>
<keyword evidence="4" id="KW-0238">DNA-binding</keyword>
<dbReference type="PROSITE" id="PS50045">
    <property type="entry name" value="SIGMA54_INTERACT_4"/>
    <property type="match status" value="1"/>
</dbReference>
<dbReference type="Gene3D" id="3.40.50.300">
    <property type="entry name" value="P-loop containing nucleotide triphosphate hydrolases"/>
    <property type="match status" value="1"/>
</dbReference>
<dbReference type="Gene3D" id="1.10.10.60">
    <property type="entry name" value="Homeodomain-like"/>
    <property type="match status" value="1"/>
</dbReference>
<dbReference type="SMART" id="SM00382">
    <property type="entry name" value="AAA"/>
    <property type="match status" value="1"/>
</dbReference>
<evidence type="ECO:0000313" key="10">
    <source>
        <dbReference type="Proteomes" id="UP001061361"/>
    </source>
</evidence>
<dbReference type="InterPro" id="IPR027417">
    <property type="entry name" value="P-loop_NTPase"/>
</dbReference>
<dbReference type="Gene3D" id="1.10.8.60">
    <property type="match status" value="1"/>
</dbReference>
<keyword evidence="2" id="KW-0067">ATP-binding</keyword>
<gene>
    <name evidence="9" type="ORF">JCM14722_30700</name>
</gene>
<proteinExistence type="predicted"/>
<keyword evidence="1" id="KW-0547">Nucleotide-binding</keyword>
<evidence type="ECO:0000259" key="7">
    <source>
        <dbReference type="PROSITE" id="PS50045"/>
    </source>
</evidence>
<keyword evidence="10" id="KW-1185">Reference proteome</keyword>
<feature type="region of interest" description="Disordered" evidence="6">
    <location>
        <begin position="380"/>
        <end position="399"/>
    </location>
</feature>
<evidence type="ECO:0000256" key="3">
    <source>
        <dbReference type="ARBA" id="ARBA00023015"/>
    </source>
</evidence>
<dbReference type="SUPFAM" id="SSF55785">
    <property type="entry name" value="PYP-like sensor domain (PAS domain)"/>
    <property type="match status" value="1"/>
</dbReference>
<evidence type="ECO:0000256" key="5">
    <source>
        <dbReference type="ARBA" id="ARBA00023163"/>
    </source>
</evidence>
<dbReference type="InterPro" id="IPR003593">
    <property type="entry name" value="AAA+_ATPase"/>
</dbReference>
<dbReference type="InterPro" id="IPR025943">
    <property type="entry name" value="Sigma_54_int_dom_ATP-bd_2"/>
</dbReference>
<dbReference type="SMART" id="SM00091">
    <property type="entry name" value="PAS"/>
    <property type="match status" value="1"/>
</dbReference>
<dbReference type="InterPro" id="IPR002197">
    <property type="entry name" value="HTH_Fis"/>
</dbReference>
<evidence type="ECO:0000259" key="8">
    <source>
        <dbReference type="PROSITE" id="PS50112"/>
    </source>
</evidence>
<dbReference type="InterPro" id="IPR009057">
    <property type="entry name" value="Homeodomain-like_sf"/>
</dbReference>
<dbReference type="InterPro" id="IPR025662">
    <property type="entry name" value="Sigma_54_int_dom_ATP-bd_1"/>
</dbReference>